<dbReference type="InterPro" id="IPR041206">
    <property type="entry name" value="HEPN/RES_NTD1"/>
</dbReference>
<name>A0ABY6A846_9GAMM</name>
<organism evidence="2 3">
    <name type="scientific">Thalassolituus hydrocarboniclasticus</name>
    <dbReference type="NCBI Taxonomy" id="2742796"/>
    <lineage>
        <taxon>Bacteria</taxon>
        <taxon>Pseudomonadati</taxon>
        <taxon>Pseudomonadota</taxon>
        <taxon>Gammaproteobacteria</taxon>
        <taxon>Oceanospirillales</taxon>
        <taxon>Oceanospirillaceae</taxon>
        <taxon>Thalassolituus</taxon>
    </lineage>
</organism>
<evidence type="ECO:0000259" key="1">
    <source>
        <dbReference type="SMART" id="SM00953"/>
    </source>
</evidence>
<dbReference type="EMBL" id="CP054475">
    <property type="protein sequence ID" value="UXD86953.1"/>
    <property type="molecule type" value="Genomic_DNA"/>
</dbReference>
<dbReference type="SMART" id="SM00953">
    <property type="entry name" value="RES"/>
    <property type="match status" value="1"/>
</dbReference>
<protein>
    <submittedName>
        <fullName evidence="2">RES domain-containing protein</fullName>
    </submittedName>
</protein>
<dbReference type="Pfam" id="PF18870">
    <property type="entry name" value="HEPN_RES_NTD1"/>
    <property type="match status" value="1"/>
</dbReference>
<dbReference type="InterPro" id="IPR014914">
    <property type="entry name" value="RES_dom"/>
</dbReference>
<keyword evidence="3" id="KW-1185">Reference proteome</keyword>
<gene>
    <name evidence="2" type="ORF">HUF19_05620</name>
</gene>
<evidence type="ECO:0000313" key="2">
    <source>
        <dbReference type="EMBL" id="UXD86953.1"/>
    </source>
</evidence>
<proteinExistence type="predicted"/>
<dbReference type="RefSeq" id="WP_260998870.1">
    <property type="nucleotide sequence ID" value="NZ_CP054475.1"/>
</dbReference>
<sequence length="450" mass="51815">MGIAKRAWEEAQKRGFSVDDNLCVCIDCFEDYGVRTFIEENDTGEPCDFCESNGEFSCRLEDVLAHVMMCIKTVWGHPDNEGLPYETREGGWQGEVYDSWEMLDFVGLEINSDSLQEYIYASLFNDGWCRRNPYSLSKDRTLYYGWVAFSDFVKNKSRYVFYRANNSDYDRSQHDEMNPVDILDALQDILNEMGLIKTLDVDANIYRVRITKTTEILKTSKELGSPPEEFASMANRMSPAGISMFYGAFDVETAIKETYEPDDYVKKATCGVFQSLRPLIVVDFSEGIYIPSLFDEHKLRIRDDMVFLVDFLKDFTRPIERTNRVHVDYVPTQVVTEFIRHVFKDVSGKSIDGIIYPSSRREEGKAIVVFADSEQCIDDGDVILDRSLLALKRTFSRILTRANMSGDPDTIVHKVQTKDGHCTWPFNYSFDVGKVNCPRCVEILERENKI</sequence>
<feature type="domain" description="RES" evidence="1">
    <location>
        <begin position="225"/>
        <end position="383"/>
    </location>
</feature>
<reference evidence="3" key="1">
    <citation type="submission" date="2020-06" db="EMBL/GenBank/DDBJ databases">
        <title>Thalassolituus marinus alknpb1M-1, a hydrocarbon-degrading bacterium isolated from the deep-sea overlying water using an in-situ strategy from the South China Sea basin.</title>
        <authorList>
            <person name="Dong C."/>
            <person name="Chen Y."/>
            <person name="Shao Z."/>
        </authorList>
    </citation>
    <scope>NUCLEOTIDE SEQUENCE [LARGE SCALE GENOMIC DNA]</scope>
    <source>
        <strain evidence="3">alknpb1M-1</strain>
    </source>
</reference>
<accession>A0ABY6A846</accession>
<dbReference type="Proteomes" id="UP001065322">
    <property type="component" value="Chromosome"/>
</dbReference>
<evidence type="ECO:0000313" key="3">
    <source>
        <dbReference type="Proteomes" id="UP001065322"/>
    </source>
</evidence>
<dbReference type="Pfam" id="PF08808">
    <property type="entry name" value="RES"/>
    <property type="match status" value="1"/>
</dbReference>